<accession>A0A4V0YYS2</accession>
<name>A0A4V0YYS2_KTERU</name>
<keyword evidence="2" id="KW-1185">Reference proteome</keyword>
<organism evidence="1 2">
    <name type="scientific">Ktedonosporobacter rubrisoli</name>
    <dbReference type="NCBI Taxonomy" id="2509675"/>
    <lineage>
        <taxon>Bacteria</taxon>
        <taxon>Bacillati</taxon>
        <taxon>Chloroflexota</taxon>
        <taxon>Ktedonobacteria</taxon>
        <taxon>Ktedonobacterales</taxon>
        <taxon>Ktedonosporobacteraceae</taxon>
        <taxon>Ktedonosporobacter</taxon>
    </lineage>
</organism>
<dbReference type="RefSeq" id="WP_129888274.1">
    <property type="nucleotide sequence ID" value="NZ_CP035758.1"/>
</dbReference>
<dbReference type="KEGG" id="kbs:EPA93_14885"/>
<protein>
    <submittedName>
        <fullName evidence="1">Uncharacterized protein</fullName>
    </submittedName>
</protein>
<reference evidence="1 2" key="1">
    <citation type="submission" date="2019-01" db="EMBL/GenBank/DDBJ databases">
        <title>Ktedonosporobacter rubrisoli SCAWS-G2.</title>
        <authorList>
            <person name="Huang Y."/>
            <person name="Yan B."/>
        </authorList>
    </citation>
    <scope>NUCLEOTIDE SEQUENCE [LARGE SCALE GENOMIC DNA]</scope>
    <source>
        <strain evidence="1 2">SCAWS-G2</strain>
    </source>
</reference>
<gene>
    <name evidence="1" type="ORF">EPA93_14885</name>
</gene>
<sequence>MRAPEVQGIDLFKIAGRSISGWVPSLKTGTVIRQPFCGQLEERFMLWLEYHPLVASYARDDIGPKFATKYRLPIPQHAPFAIGYTFENTPIITCPISWARWTTEHRSSPRRAWRMTNGEIVTWSKLRPHDGLPACN</sequence>
<dbReference type="AlphaFoldDB" id="A0A4V0YYS2"/>
<evidence type="ECO:0000313" key="1">
    <source>
        <dbReference type="EMBL" id="QBD77211.1"/>
    </source>
</evidence>
<proteinExistence type="predicted"/>
<dbReference type="Proteomes" id="UP000290365">
    <property type="component" value="Chromosome"/>
</dbReference>
<dbReference type="EMBL" id="CP035758">
    <property type="protein sequence ID" value="QBD77211.1"/>
    <property type="molecule type" value="Genomic_DNA"/>
</dbReference>
<evidence type="ECO:0000313" key="2">
    <source>
        <dbReference type="Proteomes" id="UP000290365"/>
    </source>
</evidence>
<dbReference type="OrthoDB" id="173209at2"/>